<evidence type="ECO:0000256" key="2">
    <source>
        <dbReference type="ARBA" id="ARBA00006519"/>
    </source>
</evidence>
<comment type="caution">
    <text evidence="11">The sequence shown here is derived from an EMBL/GenBank/DDBJ whole genome shotgun (WGS) entry which is preliminary data.</text>
</comment>
<reference evidence="11" key="1">
    <citation type="submission" date="2019-04" db="EMBL/GenBank/DDBJ databases">
        <authorList>
            <person name="Alioto T."/>
            <person name="Alioto T."/>
        </authorList>
    </citation>
    <scope>NUCLEOTIDE SEQUENCE [LARGE SCALE GENOMIC DNA]</scope>
</reference>
<keyword evidence="7" id="KW-0044">Antibiotic</keyword>
<dbReference type="PANTHER" id="PTHR11876">
    <property type="entry name" value="ALPHA-DEFENSIN 1"/>
    <property type="match status" value="1"/>
</dbReference>
<dbReference type="GO" id="GO:0031012">
    <property type="term" value="C:extracellular matrix"/>
    <property type="evidence" value="ECO:0007669"/>
    <property type="project" value="TreeGrafter"/>
</dbReference>
<evidence type="ECO:0000256" key="8">
    <source>
        <dbReference type="SAM" id="MobiDB-lite"/>
    </source>
</evidence>
<feature type="region of interest" description="Disordered" evidence="8">
    <location>
        <begin position="70"/>
        <end position="111"/>
    </location>
</feature>
<comment type="subcellular location">
    <subcellularLocation>
        <location evidence="1">Secreted</location>
    </subcellularLocation>
</comment>
<protein>
    <recommendedName>
        <fullName evidence="10">Alpha-defensin N-terminal domain-containing protein</fullName>
    </recommendedName>
</protein>
<dbReference type="GO" id="GO:0050830">
    <property type="term" value="P:defense response to Gram-positive bacterium"/>
    <property type="evidence" value="ECO:0007669"/>
    <property type="project" value="TreeGrafter"/>
</dbReference>
<feature type="region of interest" description="Disordered" evidence="8">
    <location>
        <begin position="207"/>
        <end position="239"/>
    </location>
</feature>
<feature type="compositionally biased region" description="Polar residues" evidence="8">
    <location>
        <begin position="1"/>
        <end position="14"/>
    </location>
</feature>
<evidence type="ECO:0000313" key="11">
    <source>
        <dbReference type="EMBL" id="VTJ81356.1"/>
    </source>
</evidence>
<evidence type="ECO:0000256" key="9">
    <source>
        <dbReference type="SAM" id="SignalP"/>
    </source>
</evidence>
<feature type="region of interest" description="Disordered" evidence="8">
    <location>
        <begin position="1"/>
        <end position="20"/>
    </location>
</feature>
<evidence type="ECO:0000256" key="3">
    <source>
        <dbReference type="ARBA" id="ARBA00022525"/>
    </source>
</evidence>
<evidence type="ECO:0000256" key="6">
    <source>
        <dbReference type="ARBA" id="ARBA00022940"/>
    </source>
</evidence>
<evidence type="ECO:0000259" key="10">
    <source>
        <dbReference type="SMART" id="SM01418"/>
    </source>
</evidence>
<accession>A0A5E4CHT6</accession>
<evidence type="ECO:0000256" key="5">
    <source>
        <dbReference type="ARBA" id="ARBA00022729"/>
    </source>
</evidence>
<keyword evidence="5 9" id="KW-0732">Signal</keyword>
<comment type="similarity">
    <text evidence="2">Belongs to the alpha-defensin family.</text>
</comment>
<keyword evidence="3" id="KW-0964">Secreted</keyword>
<evidence type="ECO:0000256" key="4">
    <source>
        <dbReference type="ARBA" id="ARBA00022529"/>
    </source>
</evidence>
<dbReference type="PANTHER" id="PTHR11876:SF28">
    <property type="entry name" value="ALPHA-DEFENSIN 1"/>
    <property type="match status" value="1"/>
</dbReference>
<evidence type="ECO:0000256" key="7">
    <source>
        <dbReference type="ARBA" id="ARBA00023022"/>
    </source>
</evidence>
<dbReference type="AlphaFoldDB" id="A0A5E4CHT6"/>
<sequence>MQPAPRSTHTQAPASSPPVTPAMRTLALLAALLLLALQAQAEPLPENNEEAPDHRDNEEDQDMAISFAGPEAPGLQRAAPGSISSREAGVRRRRAVAGKEEQPGAHPARRSLPAFPCIGGNVFPIYTNILNPHTDCSLLSPPPGCFRVLSQGLPQLQAHQALGGGRALHLRKGGLEQRPQVPGSGPAWPQLPAALWKTPDLCHRVHHTGPPGRCPVRAPESSPDSTQYFPRDPGAQDWR</sequence>
<dbReference type="InterPro" id="IPR016327">
    <property type="entry name" value="Alpha-defensin"/>
</dbReference>
<feature type="domain" description="Alpha-defensin N-terminal" evidence="10">
    <location>
        <begin position="23"/>
        <end position="72"/>
    </location>
</feature>
<dbReference type="GO" id="GO:0005615">
    <property type="term" value="C:extracellular space"/>
    <property type="evidence" value="ECO:0007669"/>
    <property type="project" value="InterPro"/>
</dbReference>
<dbReference type="GO" id="GO:0002227">
    <property type="term" value="P:innate immune response in mucosa"/>
    <property type="evidence" value="ECO:0007669"/>
    <property type="project" value="TreeGrafter"/>
</dbReference>
<dbReference type="Proteomes" id="UP000335636">
    <property type="component" value="Unassembled WGS sequence"/>
</dbReference>
<dbReference type="GO" id="GO:0071222">
    <property type="term" value="P:cellular response to lipopolysaccharide"/>
    <property type="evidence" value="ECO:0007669"/>
    <property type="project" value="TreeGrafter"/>
</dbReference>
<feature type="chain" id="PRO_5022748814" description="Alpha-defensin N-terminal domain-containing protein" evidence="9">
    <location>
        <begin position="42"/>
        <end position="239"/>
    </location>
</feature>
<evidence type="ECO:0000313" key="12">
    <source>
        <dbReference type="Proteomes" id="UP000335636"/>
    </source>
</evidence>
<dbReference type="GO" id="GO:0061844">
    <property type="term" value="P:antimicrobial humoral immune response mediated by antimicrobial peptide"/>
    <property type="evidence" value="ECO:0007669"/>
    <property type="project" value="TreeGrafter"/>
</dbReference>
<name>A0A5E4CHT6_MARMO</name>
<dbReference type="Pfam" id="PF00879">
    <property type="entry name" value="Defensin_propep"/>
    <property type="match status" value="1"/>
</dbReference>
<dbReference type="SMART" id="SM01418">
    <property type="entry name" value="Defensin_propep"/>
    <property type="match status" value="1"/>
</dbReference>
<evidence type="ECO:0000256" key="1">
    <source>
        <dbReference type="ARBA" id="ARBA00004613"/>
    </source>
</evidence>
<keyword evidence="6" id="KW-0211">Defensin</keyword>
<dbReference type="GO" id="GO:0051673">
    <property type="term" value="P:disruption of plasma membrane integrity in another organism"/>
    <property type="evidence" value="ECO:0007669"/>
    <property type="project" value="TreeGrafter"/>
</dbReference>
<dbReference type="InterPro" id="IPR002366">
    <property type="entry name" value="Alpha-defensin_N"/>
</dbReference>
<keyword evidence="12" id="KW-1185">Reference proteome</keyword>
<keyword evidence="4" id="KW-0929">Antimicrobial</keyword>
<dbReference type="GO" id="GO:0019731">
    <property type="term" value="P:antibacterial humoral response"/>
    <property type="evidence" value="ECO:0007669"/>
    <property type="project" value="TreeGrafter"/>
</dbReference>
<dbReference type="GO" id="GO:0050829">
    <property type="term" value="P:defense response to Gram-negative bacterium"/>
    <property type="evidence" value="ECO:0007669"/>
    <property type="project" value="TreeGrafter"/>
</dbReference>
<gene>
    <name evidence="11" type="ORF">MONAX_5E015780</name>
</gene>
<dbReference type="EMBL" id="CABDUW010001414">
    <property type="protein sequence ID" value="VTJ81356.1"/>
    <property type="molecule type" value="Genomic_DNA"/>
</dbReference>
<feature type="signal peptide" evidence="9">
    <location>
        <begin position="1"/>
        <end position="41"/>
    </location>
</feature>
<organism evidence="11 12">
    <name type="scientific">Marmota monax</name>
    <name type="common">Woodchuck</name>
    <dbReference type="NCBI Taxonomy" id="9995"/>
    <lineage>
        <taxon>Eukaryota</taxon>
        <taxon>Metazoa</taxon>
        <taxon>Chordata</taxon>
        <taxon>Craniata</taxon>
        <taxon>Vertebrata</taxon>
        <taxon>Euteleostomi</taxon>
        <taxon>Mammalia</taxon>
        <taxon>Eutheria</taxon>
        <taxon>Euarchontoglires</taxon>
        <taxon>Glires</taxon>
        <taxon>Rodentia</taxon>
        <taxon>Sciuromorpha</taxon>
        <taxon>Sciuridae</taxon>
        <taxon>Xerinae</taxon>
        <taxon>Marmotini</taxon>
        <taxon>Marmota</taxon>
    </lineage>
</organism>
<proteinExistence type="inferred from homology"/>